<gene>
    <name evidence="2" type="ORF">GMLC_19970</name>
</gene>
<dbReference type="SUPFAM" id="SSF109604">
    <property type="entry name" value="HD-domain/PDEase-like"/>
    <property type="match status" value="1"/>
</dbReference>
<organism evidence="2 3">
    <name type="scientific">Geomonas limicola</name>
    <dbReference type="NCBI Taxonomy" id="2740186"/>
    <lineage>
        <taxon>Bacteria</taxon>
        <taxon>Pseudomonadati</taxon>
        <taxon>Thermodesulfobacteriota</taxon>
        <taxon>Desulfuromonadia</taxon>
        <taxon>Geobacterales</taxon>
        <taxon>Geobacteraceae</taxon>
        <taxon>Geomonas</taxon>
    </lineage>
</organism>
<evidence type="ECO:0000313" key="3">
    <source>
        <dbReference type="Proteomes" id="UP000587586"/>
    </source>
</evidence>
<sequence>MSSKPSRAATWELVQEYLPSEQMRKHSLAVEAVMRYFARKAGEDEEMWGVVGLAHDIDYERYPEEHCHRAPEILKQAGWPEEYIRAVVSHGWGICTDVEPLSRLEKTLYTIDELTGLVAAAALVRPSKSILDIPVKSVTKKWKDKAFAAGADRSVIEKGATMLGIELNELIGDTIEGMRSEAEAIGLKGNL</sequence>
<dbReference type="Pfam" id="PF01966">
    <property type="entry name" value="HD"/>
    <property type="match status" value="1"/>
</dbReference>
<proteinExistence type="predicted"/>
<feature type="domain" description="HD" evidence="1">
    <location>
        <begin position="25"/>
        <end position="92"/>
    </location>
</feature>
<name>A0A6V8N769_9BACT</name>
<dbReference type="AlphaFoldDB" id="A0A6V8N769"/>
<dbReference type="PANTHER" id="PTHR38659">
    <property type="entry name" value="METAL-DEPENDENT PHOSPHOHYDROLASE"/>
    <property type="match status" value="1"/>
</dbReference>
<keyword evidence="3" id="KW-1185">Reference proteome</keyword>
<dbReference type="NCBIfam" id="TIGR00277">
    <property type="entry name" value="HDIG"/>
    <property type="match status" value="1"/>
</dbReference>
<dbReference type="RefSeq" id="WP_183360944.1">
    <property type="nucleotide sequence ID" value="NZ_BLXZ01000003.1"/>
</dbReference>
<dbReference type="EMBL" id="BLXZ01000003">
    <property type="protein sequence ID" value="GFO68418.1"/>
    <property type="molecule type" value="Genomic_DNA"/>
</dbReference>
<accession>A0A6V8N769</accession>
<dbReference type="InterPro" id="IPR006674">
    <property type="entry name" value="HD_domain"/>
</dbReference>
<evidence type="ECO:0000259" key="1">
    <source>
        <dbReference type="Pfam" id="PF01966"/>
    </source>
</evidence>
<dbReference type="Gene3D" id="1.10.3210.10">
    <property type="entry name" value="Hypothetical protein af1432"/>
    <property type="match status" value="1"/>
</dbReference>
<reference evidence="3" key="1">
    <citation type="submission" date="2020-06" db="EMBL/GenBank/DDBJ databases">
        <title>Draft genomic sequecing of Geomonas sp. Red745.</title>
        <authorList>
            <person name="Itoh H."/>
            <person name="Xu Z.X."/>
            <person name="Ushijima N."/>
            <person name="Masuda Y."/>
            <person name="Shiratori Y."/>
            <person name="Senoo K."/>
        </authorList>
    </citation>
    <scope>NUCLEOTIDE SEQUENCE [LARGE SCALE GENOMIC DNA]</scope>
    <source>
        <strain evidence="3">Red745</strain>
    </source>
</reference>
<evidence type="ECO:0000313" key="2">
    <source>
        <dbReference type="EMBL" id="GFO68418.1"/>
    </source>
</evidence>
<dbReference type="InterPro" id="IPR006675">
    <property type="entry name" value="HDIG_dom"/>
</dbReference>
<protein>
    <submittedName>
        <fullName evidence="2">HDIG domain-containing protein</fullName>
    </submittedName>
</protein>
<dbReference type="PANTHER" id="PTHR38659:SF2">
    <property type="entry name" value="HDIG DOMAIN PROTEIN"/>
    <property type="match status" value="1"/>
</dbReference>
<dbReference type="Proteomes" id="UP000587586">
    <property type="component" value="Unassembled WGS sequence"/>
</dbReference>
<comment type="caution">
    <text evidence="2">The sequence shown here is derived from an EMBL/GenBank/DDBJ whole genome shotgun (WGS) entry which is preliminary data.</text>
</comment>